<evidence type="ECO:0000313" key="1">
    <source>
        <dbReference type="EMBL" id="MCM2675425.1"/>
    </source>
</evidence>
<proteinExistence type="predicted"/>
<name>A0ABT0XHM6_9BACI</name>
<comment type="caution">
    <text evidence="1">The sequence shown here is derived from an EMBL/GenBank/DDBJ whole genome shotgun (WGS) entry which is preliminary data.</text>
</comment>
<keyword evidence="2" id="KW-1185">Reference proteome</keyword>
<sequence>MAEKAKIEEEILEIIHNGTTTKVEVAEKIIESRNIESFEAYEIIDSMVNDGQLIKKNETVGDYDINIT</sequence>
<gene>
    <name evidence="1" type="ORF">NDM98_07950</name>
</gene>
<organism evidence="1 2">
    <name type="scientific">Alkalicoccobacillus plakortidis</name>
    <dbReference type="NCBI Taxonomy" id="444060"/>
    <lineage>
        <taxon>Bacteria</taxon>
        <taxon>Bacillati</taxon>
        <taxon>Bacillota</taxon>
        <taxon>Bacilli</taxon>
        <taxon>Bacillales</taxon>
        <taxon>Bacillaceae</taxon>
        <taxon>Alkalicoccobacillus</taxon>
    </lineage>
</organism>
<dbReference type="Proteomes" id="UP001203665">
    <property type="component" value="Unassembled WGS sequence"/>
</dbReference>
<dbReference type="RefSeq" id="WP_251606093.1">
    <property type="nucleotide sequence ID" value="NZ_JAMQJY010000001.1"/>
</dbReference>
<accession>A0ABT0XHM6</accession>
<evidence type="ECO:0000313" key="2">
    <source>
        <dbReference type="Proteomes" id="UP001203665"/>
    </source>
</evidence>
<protein>
    <submittedName>
        <fullName evidence="1">Uncharacterized protein</fullName>
    </submittedName>
</protein>
<dbReference type="EMBL" id="JAMQJY010000001">
    <property type="protein sequence ID" value="MCM2675425.1"/>
    <property type="molecule type" value="Genomic_DNA"/>
</dbReference>
<reference evidence="1" key="1">
    <citation type="submission" date="2022-06" db="EMBL/GenBank/DDBJ databases">
        <title>Alkalicoccobacillus porphyridii sp. nov., isolated from a marine red alga, Porphyridium purpureum and reclassification of Shouchella plakortidis and Shouchella gibsonii as Alkalicoccobacillus plakortidis comb. nov. and Alkalicoccobacillus gibsonii comb. nov.</title>
        <authorList>
            <person name="Kim K.H."/>
            <person name="Lee J.K."/>
            <person name="Han D.M."/>
            <person name="Baek J.H."/>
            <person name="Jeon C.O."/>
        </authorList>
    </citation>
    <scope>NUCLEOTIDE SEQUENCE</scope>
    <source>
        <strain evidence="1">DSM 19153</strain>
    </source>
</reference>